<dbReference type="SUPFAM" id="SSF53474">
    <property type="entry name" value="alpha/beta-Hydrolases"/>
    <property type="match status" value="1"/>
</dbReference>
<organism evidence="2 3">
    <name type="scientific">Geodia barretti</name>
    <name type="common">Barrett's horny sponge</name>
    <dbReference type="NCBI Taxonomy" id="519541"/>
    <lineage>
        <taxon>Eukaryota</taxon>
        <taxon>Metazoa</taxon>
        <taxon>Porifera</taxon>
        <taxon>Demospongiae</taxon>
        <taxon>Heteroscleromorpha</taxon>
        <taxon>Tetractinellida</taxon>
        <taxon>Astrophorina</taxon>
        <taxon>Geodiidae</taxon>
        <taxon>Geodia</taxon>
    </lineage>
</organism>
<evidence type="ECO:0000313" key="3">
    <source>
        <dbReference type="Proteomes" id="UP001174909"/>
    </source>
</evidence>
<dbReference type="Gene3D" id="3.40.50.1820">
    <property type="entry name" value="alpha/beta hydrolase"/>
    <property type="match status" value="1"/>
</dbReference>
<keyword evidence="3" id="KW-1185">Reference proteome</keyword>
<evidence type="ECO:0000259" key="1">
    <source>
        <dbReference type="Pfam" id="PF01738"/>
    </source>
</evidence>
<name>A0AA35TC49_GEOBA</name>
<accession>A0AA35TC49</accession>
<sequence length="282" mass="30556">MPSSLPDCWAVRNGSRDAQPLVSRVMPPGLVYHPADITAYDVTVSGYNGDPVPAYVARPAEGGTHPGLLLVHGIHGYEEHMKDMARRYAALGYAAIVPALYSRDGFLTVVEHSDLDLARDALNSRPNAQTVGDLQGGLDFLRASLHVNERIGLVGFCSGGRLGLVFASSRASGAGQVDVFVNFYSNGLFQPTAVNTTSPSEFAASLGCPMLALFGDDDTNPSPDDVARLREVLERSGKTFEFVSYPRAGHAFMSDTRESYRPEAAQMAWGRCLEWLSRYLKP</sequence>
<feature type="domain" description="Dienelactone hydrolase" evidence="1">
    <location>
        <begin position="53"/>
        <end position="279"/>
    </location>
</feature>
<dbReference type="AlphaFoldDB" id="A0AA35TC49"/>
<dbReference type="PANTHER" id="PTHR46623">
    <property type="entry name" value="CARBOXYMETHYLENEBUTENOLIDASE-RELATED"/>
    <property type="match status" value="1"/>
</dbReference>
<evidence type="ECO:0000313" key="2">
    <source>
        <dbReference type="EMBL" id="CAI8045268.1"/>
    </source>
</evidence>
<dbReference type="InterPro" id="IPR051049">
    <property type="entry name" value="Dienelactone_hydrolase-like"/>
</dbReference>
<dbReference type="Proteomes" id="UP001174909">
    <property type="component" value="Unassembled WGS sequence"/>
</dbReference>
<dbReference type="InterPro" id="IPR002925">
    <property type="entry name" value="Dienelactn_hydro"/>
</dbReference>
<comment type="caution">
    <text evidence="2">The sequence shown here is derived from an EMBL/GenBank/DDBJ whole genome shotgun (WGS) entry which is preliminary data.</text>
</comment>
<dbReference type="GO" id="GO:0016787">
    <property type="term" value="F:hydrolase activity"/>
    <property type="evidence" value="ECO:0007669"/>
    <property type="project" value="InterPro"/>
</dbReference>
<gene>
    <name evidence="2" type="ORF">GBAR_LOCUS25056</name>
</gene>
<protein>
    <submittedName>
        <fullName evidence="2">Carboxymethylenebutenolidase</fullName>
    </submittedName>
</protein>
<proteinExistence type="predicted"/>
<dbReference type="PANTHER" id="PTHR46623:SF6">
    <property type="entry name" value="ALPHA_BETA-HYDROLASES SUPERFAMILY PROTEIN"/>
    <property type="match status" value="1"/>
</dbReference>
<reference evidence="2" key="1">
    <citation type="submission" date="2023-03" db="EMBL/GenBank/DDBJ databases">
        <authorList>
            <person name="Steffen K."/>
            <person name="Cardenas P."/>
        </authorList>
    </citation>
    <scope>NUCLEOTIDE SEQUENCE</scope>
</reference>
<dbReference type="EMBL" id="CASHTH010003462">
    <property type="protein sequence ID" value="CAI8045268.1"/>
    <property type="molecule type" value="Genomic_DNA"/>
</dbReference>
<dbReference type="Pfam" id="PF01738">
    <property type="entry name" value="DLH"/>
    <property type="match status" value="1"/>
</dbReference>
<dbReference type="InterPro" id="IPR029058">
    <property type="entry name" value="AB_hydrolase_fold"/>
</dbReference>